<name>A0ABQ8TWV3_PERAM</name>
<comment type="caution">
    <text evidence="1">The sequence shown here is derived from an EMBL/GenBank/DDBJ whole genome shotgun (WGS) entry which is preliminary data.</text>
</comment>
<evidence type="ECO:0000313" key="1">
    <source>
        <dbReference type="EMBL" id="KAJ4451165.1"/>
    </source>
</evidence>
<dbReference type="Proteomes" id="UP001148838">
    <property type="component" value="Unassembled WGS sequence"/>
</dbReference>
<keyword evidence="2" id="KW-1185">Reference proteome</keyword>
<gene>
    <name evidence="1" type="ORF">ANN_02607</name>
</gene>
<accession>A0ABQ8TWV3</accession>
<proteinExistence type="predicted"/>
<reference evidence="1 2" key="1">
    <citation type="journal article" date="2022" name="Allergy">
        <title>Genome assembly and annotation of Periplaneta americana reveal a comprehensive cockroach allergen profile.</title>
        <authorList>
            <person name="Wang L."/>
            <person name="Xiong Q."/>
            <person name="Saelim N."/>
            <person name="Wang L."/>
            <person name="Nong W."/>
            <person name="Wan A.T."/>
            <person name="Shi M."/>
            <person name="Liu X."/>
            <person name="Cao Q."/>
            <person name="Hui J.H.L."/>
            <person name="Sookrung N."/>
            <person name="Leung T.F."/>
            <person name="Tungtrongchitr A."/>
            <person name="Tsui S.K.W."/>
        </authorList>
    </citation>
    <scope>NUCLEOTIDE SEQUENCE [LARGE SCALE GENOMIC DNA]</scope>
    <source>
        <strain evidence="1">PWHHKU_190912</strain>
    </source>
</reference>
<dbReference type="EMBL" id="JAJSOF020000001">
    <property type="protein sequence ID" value="KAJ4451165.1"/>
    <property type="molecule type" value="Genomic_DNA"/>
</dbReference>
<evidence type="ECO:0000313" key="2">
    <source>
        <dbReference type="Proteomes" id="UP001148838"/>
    </source>
</evidence>
<protein>
    <submittedName>
        <fullName evidence="1">Uncharacterized protein</fullName>
    </submittedName>
</protein>
<organism evidence="1 2">
    <name type="scientific">Periplaneta americana</name>
    <name type="common">American cockroach</name>
    <name type="synonym">Blatta americana</name>
    <dbReference type="NCBI Taxonomy" id="6978"/>
    <lineage>
        <taxon>Eukaryota</taxon>
        <taxon>Metazoa</taxon>
        <taxon>Ecdysozoa</taxon>
        <taxon>Arthropoda</taxon>
        <taxon>Hexapoda</taxon>
        <taxon>Insecta</taxon>
        <taxon>Pterygota</taxon>
        <taxon>Neoptera</taxon>
        <taxon>Polyneoptera</taxon>
        <taxon>Dictyoptera</taxon>
        <taxon>Blattodea</taxon>
        <taxon>Blattoidea</taxon>
        <taxon>Blattidae</taxon>
        <taxon>Blattinae</taxon>
        <taxon>Periplaneta</taxon>
    </lineage>
</organism>
<sequence>MLSLIFLPGDNSNNFRLRVNIGQSESSSVLDDSGANSNNYKNTGNFNIKYEDDFYVRCHTTECLFTKNEVGVSNAGAKRRLVYHSQPNIQDELEMEKVLEALRSHRCGKLLTVMLGVFHKRETEIVYDDEYDDVLCVGMASMRLFCLKQFFNTHHHIEERERERGRLKTAWKDGIGDAMNTKDIGAIHRNFTSPRYERAKLVPAIEWLLTLVYEYEKEDDILEAFDLLIEKVDDLLSAILNYIKDKTTNTCEAWHRRINRPTFMGKPHPSFFHVLQQLQNEVAVIDRDIERLQSDFSPTKEKRKYRYLNTDAGISRIVERYKNYINSDDILGYLLPIGQNIAGNF</sequence>